<keyword evidence="7" id="KW-1185">Reference proteome</keyword>
<gene>
    <name evidence="8" type="primary">LOC104756626</name>
</gene>
<evidence type="ECO:0000256" key="3">
    <source>
        <dbReference type="ARBA" id="ARBA00023136"/>
    </source>
</evidence>
<evidence type="ECO:0000256" key="4">
    <source>
        <dbReference type="ARBA" id="ARBA00023288"/>
    </source>
</evidence>
<name>A0ABM0WXF8_CAMSA</name>
<evidence type="ECO:0000259" key="6">
    <source>
        <dbReference type="PROSITE" id="PS50011"/>
    </source>
</evidence>
<dbReference type="Proteomes" id="UP000694864">
    <property type="component" value="Chromosome 2"/>
</dbReference>
<accession>A0ABM0WXF8</accession>
<keyword evidence="2" id="KW-0723">Serine/threonine-protein kinase</keyword>
<proteinExistence type="predicted"/>
<dbReference type="SMART" id="SM00220">
    <property type="entry name" value="S_TKc"/>
    <property type="match status" value="1"/>
</dbReference>
<sequence>MSNRFMCCLGGGSASQVVQDPEELPQPPQPPEPSDSSDSSGPTDSSGSSDDEGFVKFRWNEIVQGTEDFKITHLIGQGKVGKLYRCNFPRIHKVGAAKVNHGKTPGLGEFLAEIRTLREADHPNVIKLLGKHDGKTNTALVYQFMPNGSLDHHLFANARQVQGLTQETRVLDWDTRMRIAVGVAEGLVYVHQGLSSIHRDVKAKNIVLDDNFVPKLTGFGTVTKIVYDEDGVEMQRKISKKGTEGYLAPETENFGLVSTKSDVYSYGVFLLVLFTGRKANDDRERPEAKKKLTDWLMSVLTRLEYAPMVVDVALGKKYSAQGLNRIFETARMCLNAQPLERPAMDFVETLVRESAAYLVPEEQPQVKERRCST</sequence>
<comment type="subcellular location">
    <subcellularLocation>
        <location evidence="1">Cell membrane</location>
        <topology evidence="1">Lipid-anchor</topology>
    </subcellularLocation>
</comment>
<dbReference type="InterPro" id="IPR011009">
    <property type="entry name" value="Kinase-like_dom_sf"/>
</dbReference>
<dbReference type="InterPro" id="IPR000719">
    <property type="entry name" value="Prot_kinase_dom"/>
</dbReference>
<dbReference type="PANTHER" id="PTHR47985:SF4">
    <property type="entry name" value="SERINE_THREONINE-PROTEIN KINASE PBL27"/>
    <property type="match status" value="1"/>
</dbReference>
<evidence type="ECO:0000256" key="1">
    <source>
        <dbReference type="ARBA" id="ARBA00004193"/>
    </source>
</evidence>
<dbReference type="PROSITE" id="PS50011">
    <property type="entry name" value="PROTEIN_KINASE_DOM"/>
    <property type="match status" value="1"/>
</dbReference>
<evidence type="ECO:0000256" key="5">
    <source>
        <dbReference type="SAM" id="MobiDB-lite"/>
    </source>
</evidence>
<keyword evidence="8" id="KW-0418">Kinase</keyword>
<organism evidence="7 8">
    <name type="scientific">Camelina sativa</name>
    <name type="common">False flax</name>
    <name type="synonym">Myagrum sativum</name>
    <dbReference type="NCBI Taxonomy" id="90675"/>
    <lineage>
        <taxon>Eukaryota</taxon>
        <taxon>Viridiplantae</taxon>
        <taxon>Streptophyta</taxon>
        <taxon>Embryophyta</taxon>
        <taxon>Tracheophyta</taxon>
        <taxon>Spermatophyta</taxon>
        <taxon>Magnoliopsida</taxon>
        <taxon>eudicotyledons</taxon>
        <taxon>Gunneridae</taxon>
        <taxon>Pentapetalae</taxon>
        <taxon>rosids</taxon>
        <taxon>malvids</taxon>
        <taxon>Brassicales</taxon>
        <taxon>Brassicaceae</taxon>
        <taxon>Camelineae</taxon>
        <taxon>Camelina</taxon>
    </lineage>
</organism>
<dbReference type="PANTHER" id="PTHR47985">
    <property type="entry name" value="OS07G0668900 PROTEIN"/>
    <property type="match status" value="1"/>
</dbReference>
<dbReference type="Pfam" id="PF07714">
    <property type="entry name" value="PK_Tyr_Ser-Thr"/>
    <property type="match status" value="1"/>
</dbReference>
<reference evidence="7" key="1">
    <citation type="journal article" date="2014" name="Nat. Commun.">
        <title>The emerging biofuel crop Camelina sativa retains a highly undifferentiated hexaploid genome structure.</title>
        <authorList>
            <person name="Kagale S."/>
            <person name="Koh C."/>
            <person name="Nixon J."/>
            <person name="Bollina V."/>
            <person name="Clarke W.E."/>
            <person name="Tuteja R."/>
            <person name="Spillane C."/>
            <person name="Robinson S.J."/>
            <person name="Links M.G."/>
            <person name="Clarke C."/>
            <person name="Higgins E.E."/>
            <person name="Huebert T."/>
            <person name="Sharpe A.G."/>
            <person name="Parkin I.A."/>
        </authorList>
    </citation>
    <scope>NUCLEOTIDE SEQUENCE [LARGE SCALE GENOMIC DNA]</scope>
    <source>
        <strain evidence="7">cv. DH55</strain>
    </source>
</reference>
<feature type="region of interest" description="Disordered" evidence="5">
    <location>
        <begin position="1"/>
        <end position="52"/>
    </location>
</feature>
<dbReference type="GeneID" id="104756626"/>
<keyword evidence="3" id="KW-0472">Membrane</keyword>
<keyword evidence="8" id="KW-0808">Transferase</keyword>
<evidence type="ECO:0000256" key="2">
    <source>
        <dbReference type="ARBA" id="ARBA00022527"/>
    </source>
</evidence>
<dbReference type="GO" id="GO:0016301">
    <property type="term" value="F:kinase activity"/>
    <property type="evidence" value="ECO:0007669"/>
    <property type="project" value="UniProtKB-KW"/>
</dbReference>
<evidence type="ECO:0000313" key="8">
    <source>
        <dbReference type="RefSeq" id="XP_010477548.1"/>
    </source>
</evidence>
<protein>
    <submittedName>
        <fullName evidence="8">Probable serine/threonine-protein kinase RLCKVII</fullName>
    </submittedName>
</protein>
<feature type="compositionally biased region" description="Low complexity" evidence="5">
    <location>
        <begin position="34"/>
        <end position="48"/>
    </location>
</feature>
<dbReference type="RefSeq" id="XP_010477548.1">
    <property type="nucleotide sequence ID" value="XM_010479246.1"/>
</dbReference>
<feature type="domain" description="Protein kinase" evidence="6">
    <location>
        <begin position="69"/>
        <end position="358"/>
    </location>
</feature>
<dbReference type="SUPFAM" id="SSF56112">
    <property type="entry name" value="Protein kinase-like (PK-like)"/>
    <property type="match status" value="1"/>
</dbReference>
<dbReference type="Gene3D" id="1.10.510.10">
    <property type="entry name" value="Transferase(Phosphotransferase) domain 1"/>
    <property type="match status" value="1"/>
</dbReference>
<keyword evidence="4" id="KW-0449">Lipoprotein</keyword>
<evidence type="ECO:0000313" key="7">
    <source>
        <dbReference type="Proteomes" id="UP000694864"/>
    </source>
</evidence>
<feature type="compositionally biased region" description="Pro residues" evidence="5">
    <location>
        <begin position="24"/>
        <end position="33"/>
    </location>
</feature>
<dbReference type="Gene3D" id="3.30.200.20">
    <property type="entry name" value="Phosphorylase Kinase, domain 1"/>
    <property type="match status" value="1"/>
</dbReference>
<dbReference type="InterPro" id="IPR001245">
    <property type="entry name" value="Ser-Thr/Tyr_kinase_cat_dom"/>
</dbReference>
<reference evidence="8" key="2">
    <citation type="submission" date="2025-08" db="UniProtKB">
        <authorList>
            <consortium name="RefSeq"/>
        </authorList>
    </citation>
    <scope>IDENTIFICATION</scope>
    <source>
        <tissue evidence="8">Leaf</tissue>
    </source>
</reference>